<dbReference type="PANTHER" id="PTHR43884:SF19">
    <property type="entry name" value="ACYL-COA DEHYDROGENASE FADE4-RELATED"/>
    <property type="match status" value="1"/>
</dbReference>
<dbReference type="SUPFAM" id="SSF56645">
    <property type="entry name" value="Acyl-CoA dehydrogenase NM domain-like"/>
    <property type="match status" value="1"/>
</dbReference>
<dbReference type="SUPFAM" id="SSF47203">
    <property type="entry name" value="Acyl-CoA dehydrogenase C-terminal domain-like"/>
    <property type="match status" value="1"/>
</dbReference>
<evidence type="ECO:0000256" key="4">
    <source>
        <dbReference type="ARBA" id="ARBA00022827"/>
    </source>
</evidence>
<comment type="similarity">
    <text evidence="2 5">Belongs to the acyl-CoA dehydrogenase family.</text>
</comment>
<organism evidence="9 10">
    <name type="scientific">Halorientalis persicus</name>
    <dbReference type="NCBI Taxonomy" id="1367881"/>
    <lineage>
        <taxon>Archaea</taxon>
        <taxon>Methanobacteriati</taxon>
        <taxon>Methanobacteriota</taxon>
        <taxon>Stenosarchaea group</taxon>
        <taxon>Halobacteria</taxon>
        <taxon>Halobacteriales</taxon>
        <taxon>Haloarculaceae</taxon>
        <taxon>Halorientalis</taxon>
    </lineage>
</organism>
<name>A0A1H8NPP9_9EURY</name>
<dbReference type="EMBL" id="FOCX01000011">
    <property type="protein sequence ID" value="SEO31525.1"/>
    <property type="molecule type" value="Genomic_DNA"/>
</dbReference>
<evidence type="ECO:0000259" key="7">
    <source>
        <dbReference type="Pfam" id="PF02770"/>
    </source>
</evidence>
<dbReference type="AlphaFoldDB" id="A0A1H8NPP9"/>
<dbReference type="PIRSF" id="PIRSF016578">
    <property type="entry name" value="HsaA"/>
    <property type="match status" value="1"/>
</dbReference>
<dbReference type="InterPro" id="IPR006091">
    <property type="entry name" value="Acyl-CoA_Oxase/DH_mid-dom"/>
</dbReference>
<evidence type="ECO:0000256" key="5">
    <source>
        <dbReference type="RuleBase" id="RU362125"/>
    </source>
</evidence>
<evidence type="ECO:0000259" key="8">
    <source>
        <dbReference type="Pfam" id="PF02771"/>
    </source>
</evidence>
<keyword evidence="10" id="KW-1185">Reference proteome</keyword>
<dbReference type="Pfam" id="PF00441">
    <property type="entry name" value="Acyl-CoA_dh_1"/>
    <property type="match status" value="1"/>
</dbReference>
<dbReference type="InterPro" id="IPR036250">
    <property type="entry name" value="AcylCo_DH-like_C"/>
</dbReference>
<keyword evidence="4 5" id="KW-0274">FAD</keyword>
<dbReference type="Proteomes" id="UP000198775">
    <property type="component" value="Unassembled WGS sequence"/>
</dbReference>
<evidence type="ECO:0000313" key="10">
    <source>
        <dbReference type="Proteomes" id="UP000198775"/>
    </source>
</evidence>
<dbReference type="Gene3D" id="1.10.540.10">
    <property type="entry name" value="Acyl-CoA dehydrogenase/oxidase, N-terminal domain"/>
    <property type="match status" value="1"/>
</dbReference>
<accession>A0A1H8NPP9</accession>
<dbReference type="Gene3D" id="2.40.110.10">
    <property type="entry name" value="Butyryl-CoA Dehydrogenase, subunit A, domain 2"/>
    <property type="match status" value="1"/>
</dbReference>
<dbReference type="Pfam" id="PF02770">
    <property type="entry name" value="Acyl-CoA_dh_M"/>
    <property type="match status" value="1"/>
</dbReference>
<dbReference type="Pfam" id="PF02771">
    <property type="entry name" value="Acyl-CoA_dh_N"/>
    <property type="match status" value="1"/>
</dbReference>
<keyword evidence="5" id="KW-0560">Oxidoreductase</keyword>
<evidence type="ECO:0000259" key="6">
    <source>
        <dbReference type="Pfam" id="PF00441"/>
    </source>
</evidence>
<feature type="domain" description="Acyl-CoA dehydrogenase/oxidase C-terminal" evidence="6">
    <location>
        <begin position="240"/>
        <end position="392"/>
    </location>
</feature>
<dbReference type="PANTHER" id="PTHR43884">
    <property type="entry name" value="ACYL-COA DEHYDROGENASE"/>
    <property type="match status" value="1"/>
</dbReference>
<feature type="domain" description="Acyl-CoA dehydrogenase/oxidase N-terminal" evidence="8">
    <location>
        <begin position="12"/>
        <end position="124"/>
    </location>
</feature>
<dbReference type="GO" id="GO:0050660">
    <property type="term" value="F:flavin adenine dinucleotide binding"/>
    <property type="evidence" value="ECO:0007669"/>
    <property type="project" value="InterPro"/>
</dbReference>
<evidence type="ECO:0000313" key="9">
    <source>
        <dbReference type="EMBL" id="SEO31525.1"/>
    </source>
</evidence>
<gene>
    <name evidence="9" type="ORF">SAMN05216388_10113</name>
</gene>
<dbReference type="InterPro" id="IPR046373">
    <property type="entry name" value="Acyl-CoA_Oxase/DH_mid-dom_sf"/>
</dbReference>
<dbReference type="OrthoDB" id="275197at2157"/>
<dbReference type="RefSeq" id="WP_092660567.1">
    <property type="nucleotide sequence ID" value="NZ_FOCX01000011.1"/>
</dbReference>
<comment type="cofactor">
    <cofactor evidence="1 5">
        <name>FAD</name>
        <dbReference type="ChEBI" id="CHEBI:57692"/>
    </cofactor>
</comment>
<reference evidence="10" key="1">
    <citation type="submission" date="2016-10" db="EMBL/GenBank/DDBJ databases">
        <authorList>
            <person name="Varghese N."/>
            <person name="Submissions S."/>
        </authorList>
    </citation>
    <scope>NUCLEOTIDE SEQUENCE [LARGE SCALE GENOMIC DNA]</scope>
    <source>
        <strain evidence="10">IBRC-M 10043</strain>
    </source>
</reference>
<evidence type="ECO:0000256" key="3">
    <source>
        <dbReference type="ARBA" id="ARBA00022630"/>
    </source>
</evidence>
<dbReference type="InterPro" id="IPR009100">
    <property type="entry name" value="AcylCoA_DH/oxidase_NM_dom_sf"/>
</dbReference>
<evidence type="ECO:0000256" key="2">
    <source>
        <dbReference type="ARBA" id="ARBA00009347"/>
    </source>
</evidence>
<feature type="domain" description="Acyl-CoA oxidase/dehydrogenase middle" evidence="7">
    <location>
        <begin position="128"/>
        <end position="225"/>
    </location>
</feature>
<proteinExistence type="inferred from homology"/>
<dbReference type="Gene3D" id="1.20.140.10">
    <property type="entry name" value="Butyryl-CoA Dehydrogenase, subunit A, domain 3"/>
    <property type="match status" value="1"/>
</dbReference>
<evidence type="ECO:0000256" key="1">
    <source>
        <dbReference type="ARBA" id="ARBA00001974"/>
    </source>
</evidence>
<dbReference type="InterPro" id="IPR009075">
    <property type="entry name" value="AcylCo_DH/oxidase_C"/>
</dbReference>
<dbReference type="InterPro" id="IPR013786">
    <property type="entry name" value="AcylCoA_DH/ox_N"/>
</dbReference>
<dbReference type="CDD" id="cd00567">
    <property type="entry name" value="ACAD"/>
    <property type="match status" value="1"/>
</dbReference>
<dbReference type="GO" id="GO:0003995">
    <property type="term" value="F:acyl-CoA dehydrogenase activity"/>
    <property type="evidence" value="ECO:0007669"/>
    <property type="project" value="TreeGrafter"/>
</dbReference>
<keyword evidence="3 5" id="KW-0285">Flavoprotein</keyword>
<dbReference type="InterPro" id="IPR037069">
    <property type="entry name" value="AcylCoA_DH/ox_N_sf"/>
</dbReference>
<sequence length="400" mass="43855">MSFTDEAGFAESETHRMMRETAREVASGYGDDYWRDVSAGMEPTEFWQDCADAGFLGVTVPEEYGGEGMGIRELTTIVEELVAHGSMGAEMLFVVNVVFGAVTLTNHGTETQKEELLEPLVDGDLNFCMALTEPNAGHNAPNLDTFAEEQDDGTFLIDGSKQWISGVDVADEMLLVARTTPKDEVPKRTQGITLFLADPQDENIERRELDVGIPTPENQYELSFDGYEATEDDIIGTRDMGLYQLFDTVNPERLVGAAGAIGVGRNAIERAVEYANDRVVFDEPIGAHQAIQHPLADAYSKVQAAKLLVQRASWLMDETEGTEDMKKTAEVSNMAKLRASEAGHEATDVALQTHGGNGFSRDYMIVEMWKGSRLGTVAPGSSQMMLNHIAEHTLGLPRSY</sequence>
<protein>
    <submittedName>
        <fullName evidence="9">Acyl-CoA dehydrogenase</fullName>
    </submittedName>
</protein>
<dbReference type="GO" id="GO:0005886">
    <property type="term" value="C:plasma membrane"/>
    <property type="evidence" value="ECO:0007669"/>
    <property type="project" value="TreeGrafter"/>
</dbReference>